<dbReference type="KEGG" id="peg:E5R92_03765"/>
<accession>A0A6H1Q454</accession>
<dbReference type="Proteomes" id="UP000501094">
    <property type="component" value="Chromosome"/>
</dbReference>
<evidence type="ECO:0000313" key="2">
    <source>
        <dbReference type="EMBL" id="QIZ20899.1"/>
    </source>
</evidence>
<keyword evidence="1" id="KW-0175">Coiled coil</keyword>
<evidence type="ECO:0000313" key="3">
    <source>
        <dbReference type="Proteomes" id="UP000501094"/>
    </source>
</evidence>
<sequence length="85" mass="10675">MNKKTDFPDLERLPPHNHFKHFFNWLWNKPRWIFEGFYERKFLKPKIELETLQIELEIKKMELTVVRNEIQRLRKQSNKPLRVIK</sequence>
<evidence type="ECO:0000256" key="1">
    <source>
        <dbReference type="SAM" id="Coils"/>
    </source>
</evidence>
<protein>
    <submittedName>
        <fullName evidence="2">Uncharacterized protein</fullName>
    </submittedName>
</protein>
<reference evidence="2 3" key="1">
    <citation type="journal article" date="2020" name="Nat. Microbiol.">
        <title>Lysogenic host-virus interactions in SAR11 marine bacteria.</title>
        <authorList>
            <person name="Morris R.M."/>
            <person name="Cain K.R."/>
            <person name="Hvorecny K.L."/>
            <person name="Kollman J.M."/>
        </authorList>
    </citation>
    <scope>NUCLEOTIDE SEQUENCE [LARGE SCALE GENOMIC DNA]</scope>
    <source>
        <strain evidence="2 3">NP1</strain>
    </source>
</reference>
<feature type="coiled-coil region" evidence="1">
    <location>
        <begin position="49"/>
        <end position="76"/>
    </location>
</feature>
<dbReference type="RefSeq" id="WP_168606777.1">
    <property type="nucleotide sequence ID" value="NZ_CP038852.1"/>
</dbReference>
<organism evidence="2 3">
    <name type="scientific">Candidatus Pelagibacter giovannonii</name>
    <dbReference type="NCBI Taxonomy" id="2563896"/>
    <lineage>
        <taxon>Bacteria</taxon>
        <taxon>Pseudomonadati</taxon>
        <taxon>Pseudomonadota</taxon>
        <taxon>Alphaproteobacteria</taxon>
        <taxon>Candidatus Pelagibacterales</taxon>
        <taxon>Candidatus Pelagibacteraceae</taxon>
        <taxon>Candidatus Pelagibacter</taxon>
    </lineage>
</organism>
<keyword evidence="3" id="KW-1185">Reference proteome</keyword>
<dbReference type="AlphaFoldDB" id="A0A6H1Q454"/>
<gene>
    <name evidence="2" type="ORF">E5R92_03765</name>
</gene>
<dbReference type="EMBL" id="CP038852">
    <property type="protein sequence ID" value="QIZ20899.1"/>
    <property type="molecule type" value="Genomic_DNA"/>
</dbReference>
<proteinExistence type="predicted"/>
<name>A0A6H1Q454_9PROT</name>